<evidence type="ECO:0000256" key="2">
    <source>
        <dbReference type="ARBA" id="ARBA00022829"/>
    </source>
</evidence>
<comment type="similarity">
    <text evidence="1">Belongs to the ParB family.</text>
</comment>
<evidence type="ECO:0000259" key="4">
    <source>
        <dbReference type="SMART" id="SM00470"/>
    </source>
</evidence>
<keyword evidence="2" id="KW-0159">Chromosome partition</keyword>
<evidence type="ECO:0000313" key="5">
    <source>
        <dbReference type="EMBL" id="AAO44898.1"/>
    </source>
</evidence>
<proteinExistence type="inferred from homology"/>
<dbReference type="InterPro" id="IPR036086">
    <property type="entry name" value="ParB/Sulfiredoxin_sf"/>
</dbReference>
<keyword evidence="6" id="KW-1185">Reference proteome</keyword>
<dbReference type="Pfam" id="PF17762">
    <property type="entry name" value="HTH_ParB"/>
    <property type="match status" value="1"/>
</dbReference>
<dbReference type="InterPro" id="IPR003115">
    <property type="entry name" value="ParB_N"/>
</dbReference>
<dbReference type="NCBIfam" id="TIGR00180">
    <property type="entry name" value="parB_part"/>
    <property type="match status" value="1"/>
</dbReference>
<name>Q83MN9_TROWT</name>
<dbReference type="EMBL" id="AE014184">
    <property type="protein sequence ID" value="AAO44898.1"/>
    <property type="molecule type" value="Genomic_DNA"/>
</dbReference>
<dbReference type="SUPFAM" id="SSF110849">
    <property type="entry name" value="ParB/Sulfiredoxin"/>
    <property type="match status" value="1"/>
</dbReference>
<dbReference type="Pfam" id="PF02195">
    <property type="entry name" value="ParB_N"/>
    <property type="match status" value="1"/>
</dbReference>
<dbReference type="Proteomes" id="UP000002200">
    <property type="component" value="Chromosome"/>
</dbReference>
<feature type="domain" description="ParB-like N-terminal" evidence="4">
    <location>
        <begin position="42"/>
        <end position="131"/>
    </location>
</feature>
<evidence type="ECO:0000313" key="6">
    <source>
        <dbReference type="Proteomes" id="UP000002200"/>
    </source>
</evidence>
<protein>
    <submittedName>
        <fullName evidence="5">Chromosome partitioning protein ParB</fullName>
    </submittedName>
</protein>
<dbReference type="GO" id="GO:0007059">
    <property type="term" value="P:chromosome segregation"/>
    <property type="evidence" value="ECO:0007669"/>
    <property type="project" value="UniProtKB-KW"/>
</dbReference>
<dbReference type="PANTHER" id="PTHR33375:SF1">
    <property type="entry name" value="CHROMOSOME-PARTITIONING PROTEIN PARB-RELATED"/>
    <property type="match status" value="1"/>
</dbReference>
<dbReference type="PANTHER" id="PTHR33375">
    <property type="entry name" value="CHROMOSOME-PARTITIONING PROTEIN PARB-RELATED"/>
    <property type="match status" value="1"/>
</dbReference>
<evidence type="ECO:0000256" key="3">
    <source>
        <dbReference type="ARBA" id="ARBA00023125"/>
    </source>
</evidence>
<reference evidence="5 6" key="1">
    <citation type="journal article" date="2003" name="Genome Res.">
        <title>Tropheryma whipplei twist: a human pathogenic Actinobacteria with a reduced genome.</title>
        <authorList>
            <person name="Raoult D."/>
            <person name="Ogata H."/>
            <person name="Audic S."/>
            <person name="Robert C."/>
            <person name="Suhre K."/>
            <person name="Drancourt M."/>
            <person name="Claverie J.-M."/>
        </authorList>
    </citation>
    <scope>NUCLEOTIDE SEQUENCE [LARGE SCALE GENOMIC DNA]</scope>
    <source>
        <strain evidence="5 6">Twist</strain>
    </source>
</reference>
<sequence length="298" mass="32645">MTSRRSGLGKGLDDLTSSAPADRGPIEAFFPSNSPFRFSGVINVPITDISPNPRQPRKVFDPNSLSELASSIKEVGFIQPIVVRKTKLGYVLVIGERRLRAAKMAGLSHVPAIVKTLDNRDMLRQALFENIHRAELNPIEEALAYSELLREFDVSQDELGQTLGKSRPYVTNTIRLLRLPPEVQDLLTKGKITPGHARPLLALENRAEMIRLAKRIADAGLSVRQAEALITTSSPKRLFVAGSVRKGLDAAAASLGREFDTKVSVNIGQRKGKIVIEFTTVADLRRILLKMGVPPSGL</sequence>
<dbReference type="SUPFAM" id="SSF109709">
    <property type="entry name" value="KorB DNA-binding domain-like"/>
    <property type="match status" value="1"/>
</dbReference>
<dbReference type="CDD" id="cd16393">
    <property type="entry name" value="SPO0J_N"/>
    <property type="match status" value="1"/>
</dbReference>
<dbReference type="Gene3D" id="3.90.1530.30">
    <property type="match status" value="1"/>
</dbReference>
<dbReference type="KEGG" id="twh:TWT_801"/>
<dbReference type="Gene3D" id="1.10.10.2830">
    <property type="match status" value="1"/>
</dbReference>
<dbReference type="GO" id="GO:0003677">
    <property type="term" value="F:DNA binding"/>
    <property type="evidence" value="ECO:0007669"/>
    <property type="project" value="UniProtKB-KW"/>
</dbReference>
<dbReference type="RefSeq" id="WP_011102792.1">
    <property type="nucleotide sequence ID" value="NC_004572.3"/>
</dbReference>
<organism evidence="5 6">
    <name type="scientific">Tropheryma whipplei (strain Twist)</name>
    <name type="common">Whipple's bacillus</name>
    <dbReference type="NCBI Taxonomy" id="203267"/>
    <lineage>
        <taxon>Bacteria</taxon>
        <taxon>Bacillati</taxon>
        <taxon>Actinomycetota</taxon>
        <taxon>Actinomycetes</taxon>
        <taxon>Micrococcales</taxon>
        <taxon>Tropherymataceae</taxon>
        <taxon>Tropheryma</taxon>
    </lineage>
</organism>
<dbReference type="SMART" id="SM00470">
    <property type="entry name" value="ParB"/>
    <property type="match status" value="1"/>
</dbReference>
<dbReference type="FunFam" id="3.90.1530.30:FF:000001">
    <property type="entry name" value="Chromosome partitioning protein ParB"/>
    <property type="match status" value="1"/>
</dbReference>
<gene>
    <name evidence="5" type="primary">parB</name>
    <name evidence="5" type="ordered locus">TWT_801</name>
</gene>
<dbReference type="eggNOG" id="COG1475">
    <property type="taxonomic scope" value="Bacteria"/>
</dbReference>
<dbReference type="AlphaFoldDB" id="Q83MN9"/>
<dbReference type="GO" id="GO:0005694">
    <property type="term" value="C:chromosome"/>
    <property type="evidence" value="ECO:0007669"/>
    <property type="project" value="TreeGrafter"/>
</dbReference>
<evidence type="ECO:0000256" key="1">
    <source>
        <dbReference type="ARBA" id="ARBA00006295"/>
    </source>
</evidence>
<dbReference type="InterPro" id="IPR041468">
    <property type="entry name" value="HTH_ParB/Spo0J"/>
</dbReference>
<keyword evidence="3" id="KW-0238">DNA-binding</keyword>
<accession>Q83MN9</accession>
<dbReference type="GO" id="GO:0045881">
    <property type="term" value="P:positive regulation of sporulation resulting in formation of a cellular spore"/>
    <property type="evidence" value="ECO:0007669"/>
    <property type="project" value="TreeGrafter"/>
</dbReference>
<dbReference type="HOGENOM" id="CLU_023853_0_0_11"/>
<dbReference type="InterPro" id="IPR004437">
    <property type="entry name" value="ParB/RepB/Spo0J"/>
</dbReference>
<dbReference type="InterPro" id="IPR050336">
    <property type="entry name" value="Chromosome_partition/occlusion"/>
</dbReference>
<dbReference type="FunFam" id="1.10.10.2830:FF:000001">
    <property type="entry name" value="Chromosome partitioning protein ParB"/>
    <property type="match status" value="1"/>
</dbReference>
<dbReference type="STRING" id="203267.TWT_801"/>